<dbReference type="Proteomes" id="UP000321567">
    <property type="component" value="Unassembled WGS sequence"/>
</dbReference>
<gene>
    <name evidence="2" type="ORF">ROR02_28910</name>
</gene>
<feature type="region of interest" description="Disordered" evidence="1">
    <location>
        <begin position="1"/>
        <end position="21"/>
    </location>
</feature>
<dbReference type="AlphaFoldDB" id="A0A512HBI9"/>
<feature type="region of interest" description="Disordered" evidence="1">
    <location>
        <begin position="44"/>
        <end position="74"/>
    </location>
</feature>
<evidence type="ECO:0000313" key="2">
    <source>
        <dbReference type="EMBL" id="GEO82760.1"/>
    </source>
</evidence>
<proteinExistence type="predicted"/>
<organism evidence="2 3">
    <name type="scientific">Pararhodospirillum oryzae</name>
    <dbReference type="NCBI Taxonomy" id="478448"/>
    <lineage>
        <taxon>Bacteria</taxon>
        <taxon>Pseudomonadati</taxon>
        <taxon>Pseudomonadota</taxon>
        <taxon>Alphaproteobacteria</taxon>
        <taxon>Rhodospirillales</taxon>
        <taxon>Rhodospirillaceae</taxon>
        <taxon>Pararhodospirillum</taxon>
    </lineage>
</organism>
<evidence type="ECO:0000256" key="1">
    <source>
        <dbReference type="SAM" id="MobiDB-lite"/>
    </source>
</evidence>
<feature type="compositionally biased region" description="Basic and acidic residues" evidence="1">
    <location>
        <begin position="44"/>
        <end position="57"/>
    </location>
</feature>
<dbReference type="EMBL" id="BJZO01000108">
    <property type="protein sequence ID" value="GEO82760.1"/>
    <property type="molecule type" value="Genomic_DNA"/>
</dbReference>
<name>A0A512HBI9_9PROT</name>
<comment type="caution">
    <text evidence="2">The sequence shown here is derived from an EMBL/GenBank/DDBJ whole genome shotgun (WGS) entry which is preliminary data.</text>
</comment>
<keyword evidence="3" id="KW-1185">Reference proteome</keyword>
<reference evidence="2 3" key="1">
    <citation type="submission" date="2019-07" db="EMBL/GenBank/DDBJ databases">
        <title>Whole genome shotgun sequence of Rhodospirillum oryzae NBRC 107573.</title>
        <authorList>
            <person name="Hosoyama A."/>
            <person name="Uohara A."/>
            <person name="Ohji S."/>
            <person name="Ichikawa N."/>
        </authorList>
    </citation>
    <scope>NUCLEOTIDE SEQUENCE [LARGE SCALE GENOMIC DNA]</scope>
    <source>
        <strain evidence="2 3">NBRC 107573</strain>
    </source>
</reference>
<sequence>MLGLGPALRSASLDPNKWEKTARPPTIRISNKVFIACHAVLNREGEGQPGRPCDKGRPSGAGHRVKAVTKSINP</sequence>
<accession>A0A512HBI9</accession>
<evidence type="ECO:0000313" key="3">
    <source>
        <dbReference type="Proteomes" id="UP000321567"/>
    </source>
</evidence>
<protein>
    <submittedName>
        <fullName evidence="2">Uncharacterized protein</fullName>
    </submittedName>
</protein>